<comment type="caution">
    <text evidence="5">The sequence shown here is derived from an EMBL/GenBank/DDBJ whole genome shotgun (WGS) entry which is preliminary data.</text>
</comment>
<name>A0A6A4UW64_AMPAM</name>
<feature type="repeat" description="Pumilio" evidence="2">
    <location>
        <begin position="380"/>
        <end position="415"/>
    </location>
</feature>
<feature type="repeat" description="Pumilio" evidence="2">
    <location>
        <begin position="308"/>
        <end position="343"/>
    </location>
</feature>
<dbReference type="OrthoDB" id="668540at2759"/>
<dbReference type="SUPFAM" id="SSF48371">
    <property type="entry name" value="ARM repeat"/>
    <property type="match status" value="1"/>
</dbReference>
<dbReference type="AlphaFoldDB" id="A0A6A4UW64"/>
<dbReference type="CDD" id="cd07920">
    <property type="entry name" value="Pumilio"/>
    <property type="match status" value="1"/>
</dbReference>
<feature type="region of interest" description="Disordered" evidence="3">
    <location>
        <begin position="524"/>
        <end position="554"/>
    </location>
</feature>
<feature type="repeat" description="Pumilio" evidence="2">
    <location>
        <begin position="344"/>
        <end position="379"/>
    </location>
</feature>
<keyword evidence="6" id="KW-1185">Reference proteome</keyword>
<accession>A0A6A4UW64</accession>
<organism evidence="5 6">
    <name type="scientific">Amphibalanus amphitrite</name>
    <name type="common">Striped barnacle</name>
    <name type="synonym">Balanus amphitrite</name>
    <dbReference type="NCBI Taxonomy" id="1232801"/>
    <lineage>
        <taxon>Eukaryota</taxon>
        <taxon>Metazoa</taxon>
        <taxon>Ecdysozoa</taxon>
        <taxon>Arthropoda</taxon>
        <taxon>Crustacea</taxon>
        <taxon>Multicrustacea</taxon>
        <taxon>Cirripedia</taxon>
        <taxon>Thoracica</taxon>
        <taxon>Thoracicalcarea</taxon>
        <taxon>Balanomorpha</taxon>
        <taxon>Balanoidea</taxon>
        <taxon>Balanidae</taxon>
        <taxon>Amphibalaninae</taxon>
        <taxon>Amphibalanus</taxon>
    </lineage>
</organism>
<evidence type="ECO:0000256" key="1">
    <source>
        <dbReference type="ARBA" id="ARBA00022737"/>
    </source>
</evidence>
<dbReference type="GO" id="GO:0003730">
    <property type="term" value="F:mRNA 3'-UTR binding"/>
    <property type="evidence" value="ECO:0007669"/>
    <property type="project" value="TreeGrafter"/>
</dbReference>
<reference evidence="5 6" key="1">
    <citation type="submission" date="2019-07" db="EMBL/GenBank/DDBJ databases">
        <title>Draft genome assembly of a fouling barnacle, Amphibalanus amphitrite (Darwin, 1854): The first reference genome for Thecostraca.</title>
        <authorList>
            <person name="Kim W."/>
        </authorList>
    </citation>
    <scope>NUCLEOTIDE SEQUENCE [LARGE SCALE GENOMIC DNA]</scope>
    <source>
        <strain evidence="5">SNU_AA5</strain>
        <tissue evidence="5">Soma without cirri and trophi</tissue>
    </source>
</reference>
<evidence type="ECO:0000259" key="4">
    <source>
        <dbReference type="PROSITE" id="PS50303"/>
    </source>
</evidence>
<dbReference type="InterPro" id="IPR033133">
    <property type="entry name" value="PUM-HD"/>
</dbReference>
<evidence type="ECO:0000313" key="5">
    <source>
        <dbReference type="EMBL" id="KAF0287987.1"/>
    </source>
</evidence>
<dbReference type="Gene3D" id="1.25.10.10">
    <property type="entry name" value="Leucine-rich Repeat Variant"/>
    <property type="match status" value="2"/>
</dbReference>
<dbReference type="PANTHER" id="PTHR12537:SF12">
    <property type="entry name" value="MATERNAL PROTEIN PUMILIO"/>
    <property type="match status" value="1"/>
</dbReference>
<feature type="region of interest" description="Disordered" evidence="3">
    <location>
        <begin position="1"/>
        <end position="32"/>
    </location>
</feature>
<dbReference type="PANTHER" id="PTHR12537">
    <property type="entry name" value="RNA BINDING PROTEIN PUMILIO-RELATED"/>
    <property type="match status" value="1"/>
</dbReference>
<feature type="repeat" description="Pumilio" evidence="2">
    <location>
        <begin position="272"/>
        <end position="307"/>
    </location>
</feature>
<dbReference type="GO" id="GO:0005737">
    <property type="term" value="C:cytoplasm"/>
    <property type="evidence" value="ECO:0007669"/>
    <property type="project" value="TreeGrafter"/>
</dbReference>
<dbReference type="EMBL" id="VIIS01002152">
    <property type="protein sequence ID" value="KAF0287987.1"/>
    <property type="molecule type" value="Genomic_DNA"/>
</dbReference>
<keyword evidence="1" id="KW-0677">Repeat</keyword>
<dbReference type="PROSITE" id="PS50302">
    <property type="entry name" value="PUM"/>
    <property type="match status" value="5"/>
</dbReference>
<proteinExistence type="predicted"/>
<feature type="repeat" description="Pumilio" evidence="2">
    <location>
        <begin position="457"/>
        <end position="493"/>
    </location>
</feature>
<gene>
    <name evidence="5" type="ORF">FJT64_013630</name>
</gene>
<dbReference type="PROSITE" id="PS50303">
    <property type="entry name" value="PUM_HD"/>
    <property type="match status" value="1"/>
</dbReference>
<dbReference type="InterPro" id="IPR011989">
    <property type="entry name" value="ARM-like"/>
</dbReference>
<dbReference type="InterPro" id="IPR033712">
    <property type="entry name" value="Pumilio_RNA-bd"/>
</dbReference>
<dbReference type="GO" id="GO:0005634">
    <property type="term" value="C:nucleus"/>
    <property type="evidence" value="ECO:0007669"/>
    <property type="project" value="TreeGrafter"/>
</dbReference>
<evidence type="ECO:0000256" key="3">
    <source>
        <dbReference type="SAM" id="MobiDB-lite"/>
    </source>
</evidence>
<sequence length="554" mass="57646">MLQPGQAAAAGARPGRPVTPGGSGSVEAAGGAPPSAAAAGAVPYMIPAAIYDQNGLVVSGLRGVGNGGPVRLVSPAPVIINSGGAPGPLGNGLRMLGSQGPQIGTPPSVFNGSAPNFAVSSAAATGADTLTNGSVSSFGQLGLQPSSYGGSSLAGLGAAGSASQMSTSVASRRDSFDRGSSAFSPTVDFKPPRWPSSYGALGSASSSGLGLASSSLTPPPSLNSNSLPLGPLVGGLGGSMLSAAPGAEGRHRTSPQKLERATLAEKQLVFGEILSASYGLMTDVFGNYVIQKFFEFGTPEQKTTLVQRITGHVLSLATQMYGCRVIQKALESVSVEEQKELVRELDGHVLKCVKDQNGNHVVQKCIECIEPLSLQFIVDAFRGQVLALSTHPYGCRVIQRILEHCQPEQTRPLLDELHQSTEQAAAGPHKFASNVIEKCVMFGTRQERSQLIEEVCSFNDATMLALLKDQFGNYVIQKMIDVAEHAQRKALLGKLRPHLNNLKRYTFGKHILAKLEKYMGRQPAAGQELGPIGPPQPSGNGVPPTHVQAPGHGL</sequence>
<dbReference type="SMART" id="SM00025">
    <property type="entry name" value="Pumilio"/>
    <property type="match status" value="6"/>
</dbReference>
<protein>
    <submittedName>
        <fullName evidence="5">Pumilio 1</fullName>
    </submittedName>
</protein>
<evidence type="ECO:0000313" key="6">
    <source>
        <dbReference type="Proteomes" id="UP000440578"/>
    </source>
</evidence>
<dbReference type="InterPro" id="IPR001313">
    <property type="entry name" value="Pumilio_RNA-bd_rpt"/>
</dbReference>
<dbReference type="Pfam" id="PF00806">
    <property type="entry name" value="PUF"/>
    <property type="match status" value="6"/>
</dbReference>
<dbReference type="InterPro" id="IPR016024">
    <property type="entry name" value="ARM-type_fold"/>
</dbReference>
<dbReference type="GO" id="GO:0010608">
    <property type="term" value="P:post-transcriptional regulation of gene expression"/>
    <property type="evidence" value="ECO:0007669"/>
    <property type="project" value="TreeGrafter"/>
</dbReference>
<dbReference type="Proteomes" id="UP000440578">
    <property type="component" value="Unassembled WGS sequence"/>
</dbReference>
<feature type="domain" description="PUM-HD" evidence="4">
    <location>
        <begin position="211"/>
        <end position="554"/>
    </location>
</feature>
<evidence type="ECO:0000256" key="2">
    <source>
        <dbReference type="PROSITE-ProRule" id="PRU00317"/>
    </source>
</evidence>